<proteinExistence type="inferred from homology"/>
<dbReference type="InterPro" id="IPR002401">
    <property type="entry name" value="Cyt_P450_E_grp-I"/>
</dbReference>
<dbReference type="InterPro" id="IPR036396">
    <property type="entry name" value="Cyt_P450_sf"/>
</dbReference>
<evidence type="ECO:0000256" key="6">
    <source>
        <dbReference type="ARBA" id="ARBA00023004"/>
    </source>
</evidence>
<dbReference type="PANTHER" id="PTHR47955">
    <property type="entry name" value="CYTOCHROME P450 FAMILY 71 PROTEIN"/>
    <property type="match status" value="1"/>
</dbReference>
<comment type="caution">
    <text evidence="8">The sequence shown here is derived from an EMBL/GenBank/DDBJ whole genome shotgun (WGS) entry which is preliminary data.</text>
</comment>
<evidence type="ECO:0000256" key="3">
    <source>
        <dbReference type="ARBA" id="ARBA00022617"/>
    </source>
</evidence>
<dbReference type="Pfam" id="PF00067">
    <property type="entry name" value="p450"/>
    <property type="match status" value="1"/>
</dbReference>
<keyword evidence="7" id="KW-0503">Monooxygenase</keyword>
<dbReference type="SUPFAM" id="SSF48264">
    <property type="entry name" value="Cytochrome P450"/>
    <property type="match status" value="1"/>
</dbReference>
<organism evidence="8 9">
    <name type="scientific">Dioscorea zingiberensis</name>
    <dbReference type="NCBI Taxonomy" id="325984"/>
    <lineage>
        <taxon>Eukaryota</taxon>
        <taxon>Viridiplantae</taxon>
        <taxon>Streptophyta</taxon>
        <taxon>Embryophyta</taxon>
        <taxon>Tracheophyta</taxon>
        <taxon>Spermatophyta</taxon>
        <taxon>Magnoliopsida</taxon>
        <taxon>Liliopsida</taxon>
        <taxon>Dioscoreales</taxon>
        <taxon>Dioscoreaceae</taxon>
        <taxon>Dioscorea</taxon>
    </lineage>
</organism>
<keyword evidence="9" id="KW-1185">Reference proteome</keyword>
<dbReference type="Gene3D" id="1.10.630.10">
    <property type="entry name" value="Cytochrome P450"/>
    <property type="match status" value="1"/>
</dbReference>
<keyword evidence="6" id="KW-0408">Iron</keyword>
<keyword evidence="3" id="KW-0349">Heme</keyword>
<dbReference type="PRINTS" id="PR00463">
    <property type="entry name" value="EP450I"/>
</dbReference>
<comment type="similarity">
    <text evidence="2">Belongs to the cytochrome P450 family.</text>
</comment>
<keyword evidence="5" id="KW-0560">Oxidoreductase</keyword>
<dbReference type="GO" id="GO:0020037">
    <property type="term" value="F:heme binding"/>
    <property type="evidence" value="ECO:0007669"/>
    <property type="project" value="InterPro"/>
</dbReference>
<gene>
    <name evidence="8" type="ORF">J5N97_016835</name>
</gene>
<dbReference type="GO" id="GO:0005506">
    <property type="term" value="F:iron ion binding"/>
    <property type="evidence" value="ECO:0007669"/>
    <property type="project" value="InterPro"/>
</dbReference>
<sequence>MEADEEAWNFRDIQPEESAVFSGCEVGGGRGFDAKEVFGKRFSDDGECNTSENHELVLEIIELMGGFSIGEFFPCLQYWLNMITGLKQKLERSFKRTDELFDREIEEHCLSPTDHPGHKEDFVDMLLKLQKNSVDLGFSLTREHIKTILMNMFLGGTDTSAATLEWAMSELMRHPKVMKKSTR</sequence>
<evidence type="ECO:0000256" key="7">
    <source>
        <dbReference type="ARBA" id="ARBA00023033"/>
    </source>
</evidence>
<evidence type="ECO:0000313" key="9">
    <source>
        <dbReference type="Proteomes" id="UP001085076"/>
    </source>
</evidence>
<protein>
    <recommendedName>
        <fullName evidence="10">Cytochrome P450</fullName>
    </recommendedName>
</protein>
<evidence type="ECO:0000256" key="4">
    <source>
        <dbReference type="ARBA" id="ARBA00022723"/>
    </source>
</evidence>
<dbReference type="EMBL" id="JAGGNH010000004">
    <property type="protein sequence ID" value="KAJ0974870.1"/>
    <property type="molecule type" value="Genomic_DNA"/>
</dbReference>
<dbReference type="PANTHER" id="PTHR47955:SF19">
    <property type="entry name" value="CYTOCHROME P450 71A9-LIKE ISOFORM X1"/>
    <property type="match status" value="1"/>
</dbReference>
<reference evidence="8" key="1">
    <citation type="submission" date="2021-03" db="EMBL/GenBank/DDBJ databases">
        <authorList>
            <person name="Li Z."/>
            <person name="Yang C."/>
        </authorList>
    </citation>
    <scope>NUCLEOTIDE SEQUENCE</scope>
    <source>
        <strain evidence="8">Dzin_1.0</strain>
        <tissue evidence="8">Leaf</tissue>
    </source>
</reference>
<name>A0A9D5CKM6_9LILI</name>
<accession>A0A9D5CKM6</accession>
<dbReference type="GO" id="GO:0016705">
    <property type="term" value="F:oxidoreductase activity, acting on paired donors, with incorporation or reduction of molecular oxygen"/>
    <property type="evidence" value="ECO:0007669"/>
    <property type="project" value="InterPro"/>
</dbReference>
<evidence type="ECO:0000256" key="5">
    <source>
        <dbReference type="ARBA" id="ARBA00023002"/>
    </source>
</evidence>
<dbReference type="GO" id="GO:0004497">
    <property type="term" value="F:monooxygenase activity"/>
    <property type="evidence" value="ECO:0007669"/>
    <property type="project" value="UniProtKB-KW"/>
</dbReference>
<comment type="cofactor">
    <cofactor evidence="1">
        <name>heme</name>
        <dbReference type="ChEBI" id="CHEBI:30413"/>
    </cofactor>
</comment>
<evidence type="ECO:0000313" key="8">
    <source>
        <dbReference type="EMBL" id="KAJ0974870.1"/>
    </source>
</evidence>
<evidence type="ECO:0000256" key="1">
    <source>
        <dbReference type="ARBA" id="ARBA00001971"/>
    </source>
</evidence>
<dbReference type="InterPro" id="IPR001128">
    <property type="entry name" value="Cyt_P450"/>
</dbReference>
<dbReference type="Proteomes" id="UP001085076">
    <property type="component" value="Miscellaneous, Linkage group lg04"/>
</dbReference>
<reference evidence="8" key="2">
    <citation type="journal article" date="2022" name="Hortic Res">
        <title>The genome of Dioscorea zingiberensis sheds light on the biosynthesis, origin and evolution of the medicinally important diosgenin saponins.</title>
        <authorList>
            <person name="Li Y."/>
            <person name="Tan C."/>
            <person name="Li Z."/>
            <person name="Guo J."/>
            <person name="Li S."/>
            <person name="Chen X."/>
            <person name="Wang C."/>
            <person name="Dai X."/>
            <person name="Yang H."/>
            <person name="Song W."/>
            <person name="Hou L."/>
            <person name="Xu J."/>
            <person name="Tong Z."/>
            <person name="Xu A."/>
            <person name="Yuan X."/>
            <person name="Wang W."/>
            <person name="Yang Q."/>
            <person name="Chen L."/>
            <person name="Sun Z."/>
            <person name="Wang K."/>
            <person name="Pan B."/>
            <person name="Chen J."/>
            <person name="Bao Y."/>
            <person name="Liu F."/>
            <person name="Qi X."/>
            <person name="Gang D.R."/>
            <person name="Wen J."/>
            <person name="Li J."/>
        </authorList>
    </citation>
    <scope>NUCLEOTIDE SEQUENCE</scope>
    <source>
        <strain evidence="8">Dzin_1.0</strain>
    </source>
</reference>
<keyword evidence="4" id="KW-0479">Metal-binding</keyword>
<dbReference type="OrthoDB" id="1470350at2759"/>
<dbReference type="AlphaFoldDB" id="A0A9D5CKM6"/>
<evidence type="ECO:0000256" key="2">
    <source>
        <dbReference type="ARBA" id="ARBA00010617"/>
    </source>
</evidence>
<evidence type="ECO:0008006" key="10">
    <source>
        <dbReference type="Google" id="ProtNLM"/>
    </source>
</evidence>